<dbReference type="RefSeq" id="WP_158048509.1">
    <property type="nucleotide sequence ID" value="NZ_WAJR01000001.1"/>
</dbReference>
<evidence type="ECO:0000313" key="2">
    <source>
        <dbReference type="EMBL" id="KAB1642922.1"/>
    </source>
</evidence>
<dbReference type="Gene3D" id="3.10.560.10">
    <property type="entry name" value="Outer membrane lipoprotein wza domain like"/>
    <property type="match status" value="1"/>
</dbReference>
<reference evidence="2 3" key="1">
    <citation type="submission" date="2019-09" db="EMBL/GenBank/DDBJ databases">
        <title>Whole genome shotgun sequencing (WGS) of Ellagibacter isourolithinifaciens DSM 104140(T) and Adlercreutzia muris DSM 29508(T).</title>
        <authorList>
            <person name="Stoll D.A."/>
            <person name="Danylec N."/>
            <person name="Huch M."/>
        </authorList>
    </citation>
    <scope>NUCLEOTIDE SEQUENCE [LARGE SCALE GENOMIC DNA]</scope>
    <source>
        <strain evidence="2 3">DSM 104140</strain>
    </source>
</reference>
<keyword evidence="2" id="KW-0238">DNA-binding</keyword>
<evidence type="ECO:0000313" key="3">
    <source>
        <dbReference type="Proteomes" id="UP000468668"/>
    </source>
</evidence>
<name>A0A6N6NPI4_9ACTN</name>
<dbReference type="GO" id="GO:0003677">
    <property type="term" value="F:DNA binding"/>
    <property type="evidence" value="ECO:0007669"/>
    <property type="project" value="UniProtKB-KW"/>
</dbReference>
<organism evidence="2 3">
    <name type="scientific">Ellagibacter isourolithinifaciens</name>
    <dbReference type="NCBI Taxonomy" id="2137581"/>
    <lineage>
        <taxon>Bacteria</taxon>
        <taxon>Bacillati</taxon>
        <taxon>Actinomycetota</taxon>
        <taxon>Coriobacteriia</taxon>
        <taxon>Eggerthellales</taxon>
        <taxon>Eggerthellaceae</taxon>
        <taxon>Ellagibacter</taxon>
    </lineage>
</organism>
<dbReference type="GO" id="GO:0015628">
    <property type="term" value="P:protein secretion by the type II secretion system"/>
    <property type="evidence" value="ECO:0007669"/>
    <property type="project" value="TreeGrafter"/>
</dbReference>
<dbReference type="PANTHER" id="PTHR21180">
    <property type="entry name" value="ENDONUCLEASE/EXONUCLEASE/PHOSPHATASE FAMILY DOMAIN-CONTAINING PROTEIN 1"/>
    <property type="match status" value="1"/>
</dbReference>
<dbReference type="InterPro" id="IPR051675">
    <property type="entry name" value="Endo/Exo/Phosphatase_dom_1"/>
</dbReference>
<dbReference type="InterPro" id="IPR019554">
    <property type="entry name" value="Soluble_ligand-bd"/>
</dbReference>
<dbReference type="Gene3D" id="1.10.150.320">
    <property type="entry name" value="Photosystem II 12 kDa extrinsic protein"/>
    <property type="match status" value="1"/>
</dbReference>
<accession>A0A6N6NPI4</accession>
<dbReference type="InterPro" id="IPR004509">
    <property type="entry name" value="Competence_ComEA_HhH"/>
</dbReference>
<keyword evidence="3" id="KW-1185">Reference proteome</keyword>
<dbReference type="GO" id="GO:0015627">
    <property type="term" value="C:type II protein secretion system complex"/>
    <property type="evidence" value="ECO:0007669"/>
    <property type="project" value="TreeGrafter"/>
</dbReference>
<evidence type="ECO:0000259" key="1">
    <source>
        <dbReference type="Pfam" id="PF10531"/>
    </source>
</evidence>
<dbReference type="Proteomes" id="UP000468668">
    <property type="component" value="Unassembled WGS sequence"/>
</dbReference>
<gene>
    <name evidence="2" type="ORF">F8C90_00625</name>
</gene>
<dbReference type="PANTHER" id="PTHR21180:SF32">
    <property type="entry name" value="ENDONUCLEASE_EXONUCLEASE_PHOSPHATASE FAMILY DOMAIN-CONTAINING PROTEIN 1"/>
    <property type="match status" value="1"/>
</dbReference>
<dbReference type="SUPFAM" id="SSF47781">
    <property type="entry name" value="RuvA domain 2-like"/>
    <property type="match status" value="1"/>
</dbReference>
<dbReference type="GeneID" id="98656905"/>
<dbReference type="NCBIfam" id="TIGR00426">
    <property type="entry name" value="competence protein ComEA helix-hairpin-helix repeat region"/>
    <property type="match status" value="1"/>
</dbReference>
<dbReference type="Pfam" id="PF12836">
    <property type="entry name" value="HHH_3"/>
    <property type="match status" value="1"/>
</dbReference>
<feature type="domain" description="Soluble ligand binding" evidence="1">
    <location>
        <begin position="79"/>
        <end position="132"/>
    </location>
</feature>
<sequence length="219" mass="22457">MKRRDKIPFSVPSKRKPKPAVVIGIVSLAVAILCIAGLQLAHALLPGTEFSISKAQTSTSEPIEDTASDTPIAENTIFVHVEGAVAAPGLLELSEGSRVYDAIQAAGGFAEDARHDAVNLARVLTDGEQIIVPSTQTDDGSDAAPATAASAGTAAGKVNINTADAATLDTLPGIGASTAAKIVADREANGPFKTIEDLKRVSGIGDKKFSQLEECITVG</sequence>
<protein>
    <submittedName>
        <fullName evidence="2">ComEA family DNA-binding protein</fullName>
    </submittedName>
</protein>
<comment type="caution">
    <text evidence="2">The sequence shown here is derived from an EMBL/GenBank/DDBJ whole genome shotgun (WGS) entry which is preliminary data.</text>
</comment>
<proteinExistence type="predicted"/>
<dbReference type="Pfam" id="PF10531">
    <property type="entry name" value="SLBB"/>
    <property type="match status" value="1"/>
</dbReference>
<dbReference type="EMBL" id="WAJR01000001">
    <property type="protein sequence ID" value="KAB1642922.1"/>
    <property type="molecule type" value="Genomic_DNA"/>
</dbReference>
<dbReference type="OrthoDB" id="9758724at2"/>
<dbReference type="AlphaFoldDB" id="A0A6N6NPI4"/>
<dbReference type="InterPro" id="IPR010994">
    <property type="entry name" value="RuvA_2-like"/>
</dbReference>